<accession>A0A1H3WMM2</accession>
<feature type="domain" description="Anthranilate synthase component I N-terminal" evidence="10">
    <location>
        <begin position="28"/>
        <end position="171"/>
    </location>
</feature>
<dbReference type="InterPro" id="IPR006805">
    <property type="entry name" value="Anth_synth_I_N"/>
</dbReference>
<dbReference type="EMBL" id="FNQS01000001">
    <property type="protein sequence ID" value="SDZ88363.1"/>
    <property type="molecule type" value="Genomic_DNA"/>
</dbReference>
<dbReference type="AlphaFoldDB" id="A0A1H3WMM2"/>
<dbReference type="Gene3D" id="3.60.120.10">
    <property type="entry name" value="Anthranilate synthase"/>
    <property type="match status" value="1"/>
</dbReference>
<dbReference type="PRINTS" id="PR00095">
    <property type="entry name" value="ANTSNTHASEI"/>
</dbReference>
<evidence type="ECO:0000256" key="1">
    <source>
        <dbReference type="ARBA" id="ARBA00001946"/>
    </source>
</evidence>
<evidence type="ECO:0000256" key="7">
    <source>
        <dbReference type="ARBA" id="ARBA00025634"/>
    </source>
</evidence>
<evidence type="ECO:0000259" key="10">
    <source>
        <dbReference type="Pfam" id="PF04715"/>
    </source>
</evidence>
<evidence type="ECO:0000256" key="6">
    <source>
        <dbReference type="ARBA" id="ARBA00023239"/>
    </source>
</evidence>
<name>A0A1H3WMM2_9GAMM</name>
<comment type="catalytic activity">
    <reaction evidence="8">
        <text>chorismate + L-glutamine = anthranilate + pyruvate + L-glutamate + H(+)</text>
        <dbReference type="Rhea" id="RHEA:21732"/>
        <dbReference type="ChEBI" id="CHEBI:15361"/>
        <dbReference type="ChEBI" id="CHEBI:15378"/>
        <dbReference type="ChEBI" id="CHEBI:16567"/>
        <dbReference type="ChEBI" id="CHEBI:29748"/>
        <dbReference type="ChEBI" id="CHEBI:29985"/>
        <dbReference type="ChEBI" id="CHEBI:58359"/>
        <dbReference type="EC" id="4.1.3.27"/>
    </reaction>
</comment>
<evidence type="ECO:0000256" key="5">
    <source>
        <dbReference type="ARBA" id="ARBA00022842"/>
    </source>
</evidence>
<gene>
    <name evidence="11" type="ORF">SAMN02982996_00557</name>
</gene>
<dbReference type="InterPro" id="IPR030476">
    <property type="entry name" value="Pentaxin_CS"/>
</dbReference>
<comment type="subunit">
    <text evidence="2">Heterotetramer consisting of two non-identical subunits: a beta subunit (TrpG) and a large alpha subunit (TrpE).</text>
</comment>
<evidence type="ECO:0000256" key="4">
    <source>
        <dbReference type="ARBA" id="ARBA00022723"/>
    </source>
</evidence>
<protein>
    <recommendedName>
        <fullName evidence="3">Anthranilate synthase component 1</fullName>
    </recommendedName>
</protein>
<evidence type="ECO:0000313" key="11">
    <source>
        <dbReference type="EMBL" id="SDZ88363.1"/>
    </source>
</evidence>
<evidence type="ECO:0000256" key="2">
    <source>
        <dbReference type="ARBA" id="ARBA00011575"/>
    </source>
</evidence>
<sequence>MLNEKEFNEYGRQGFTHIPLWQTLTLPDAVEPLALYQALTNQGQDYLFETGVRRQHGVEPALSVIGLPCRERFELGEGYLHHYRDMHLCETWETDDPLEVLKILQERWSVPEISALPEFAGGLFGYFGFETTRLIEPRLRRIARKPSGFALPDALLWLSLELVVIDHQRGLLHCIVYGETGVEGDYVRSRTRLEQIVERVQDSLTPSDADKGALSAPIAAREINQFFPEECFRQAVERIKEYIEAGDVMQVVLSRRMSHPYAEDATTLYRNLSRQGTAPYRYLLNMGESQIVGASPEMLFQKRGARVVSRPMAGTRRRGCTAEENDALHEDLLADPKEIAEHMMLVDLARNDLGRVAAAGSVQVDELLTVEQFPNVMHIVSTVTGQAATGTQALDLLKSTFPAGTLSGASKIRALEVIAELEPHARGVYGGSIGYLDFYGNADQAIVIRTGILTDGKLYVQAGAGVVQDSRPEREWQETKEKSQSMLQAAAINPQQPEEAVLCI</sequence>
<dbReference type="GO" id="GO:0000162">
    <property type="term" value="P:L-tryptophan biosynthetic process"/>
    <property type="evidence" value="ECO:0007669"/>
    <property type="project" value="TreeGrafter"/>
</dbReference>
<dbReference type="Pfam" id="PF00425">
    <property type="entry name" value="Chorismate_bind"/>
    <property type="match status" value="1"/>
</dbReference>
<dbReference type="GeneID" id="97763492"/>
<dbReference type="Pfam" id="PF04715">
    <property type="entry name" value="Anth_synt_I_N"/>
    <property type="match status" value="1"/>
</dbReference>
<feature type="domain" description="Chorismate-utilising enzyme C-terminal" evidence="9">
    <location>
        <begin position="230"/>
        <end position="482"/>
    </location>
</feature>
<keyword evidence="12" id="KW-1185">Reference proteome</keyword>
<dbReference type="InterPro" id="IPR015890">
    <property type="entry name" value="Chorismate_C"/>
</dbReference>
<dbReference type="RefSeq" id="WP_074727852.1">
    <property type="nucleotide sequence ID" value="NZ_FNQS01000001.1"/>
</dbReference>
<reference evidence="11 12" key="1">
    <citation type="submission" date="2016-10" db="EMBL/GenBank/DDBJ databases">
        <authorList>
            <person name="de Groot N.N."/>
        </authorList>
    </citation>
    <scope>NUCLEOTIDE SEQUENCE [LARGE SCALE GENOMIC DNA]</scope>
    <source>
        <strain evidence="11 12">ATCC 29281</strain>
    </source>
</reference>
<dbReference type="PANTHER" id="PTHR11236">
    <property type="entry name" value="AMINOBENZOATE/ANTHRANILATE SYNTHASE"/>
    <property type="match status" value="1"/>
</dbReference>
<proteinExistence type="predicted"/>
<evidence type="ECO:0000256" key="3">
    <source>
        <dbReference type="ARBA" id="ARBA00020653"/>
    </source>
</evidence>
<evidence type="ECO:0000256" key="8">
    <source>
        <dbReference type="ARBA" id="ARBA00047683"/>
    </source>
</evidence>
<dbReference type="GO" id="GO:0004049">
    <property type="term" value="F:anthranilate synthase activity"/>
    <property type="evidence" value="ECO:0007669"/>
    <property type="project" value="UniProtKB-EC"/>
</dbReference>
<comment type="function">
    <text evidence="7">Part of a heterotetrameric complex that catalyzes the two-step biosynthesis of anthranilate, an intermediate in the biosynthesis of L-tryptophan. In the first step, the glutamine-binding beta subunit (TrpG) of anthranilate synthase (AS) provides the glutamine amidotransferase activity which generates ammonia as a substrate that, along with chorismate, is used in the second step, catalyzed by the large alpha subunit of AS (TrpE) to produce anthranilate. In the absence of TrpG, TrpE can synthesize anthranilate directly from chorismate and high concentrations of ammonia.</text>
</comment>
<keyword evidence="6" id="KW-0456">Lyase</keyword>
<evidence type="ECO:0000313" key="12">
    <source>
        <dbReference type="Proteomes" id="UP000187280"/>
    </source>
</evidence>
<dbReference type="InterPro" id="IPR005801">
    <property type="entry name" value="ADC_synthase"/>
</dbReference>
<dbReference type="Proteomes" id="UP000187280">
    <property type="component" value="Unassembled WGS sequence"/>
</dbReference>
<dbReference type="STRING" id="71657.SAMN02982996_00557"/>
<evidence type="ECO:0000259" key="9">
    <source>
        <dbReference type="Pfam" id="PF00425"/>
    </source>
</evidence>
<comment type="cofactor">
    <cofactor evidence="1">
        <name>Mg(2+)</name>
        <dbReference type="ChEBI" id="CHEBI:18420"/>
    </cofactor>
</comment>
<dbReference type="SUPFAM" id="SSF56322">
    <property type="entry name" value="ADC synthase"/>
    <property type="match status" value="1"/>
</dbReference>
<dbReference type="GO" id="GO:0046872">
    <property type="term" value="F:metal ion binding"/>
    <property type="evidence" value="ECO:0007669"/>
    <property type="project" value="UniProtKB-KW"/>
</dbReference>
<dbReference type="PROSITE" id="PS00289">
    <property type="entry name" value="PTX_1"/>
    <property type="match status" value="1"/>
</dbReference>
<keyword evidence="5" id="KW-0460">Magnesium</keyword>
<dbReference type="PANTHER" id="PTHR11236:SF48">
    <property type="entry name" value="ISOCHORISMATE SYNTHASE MENF"/>
    <property type="match status" value="1"/>
</dbReference>
<organism evidence="11 12">
    <name type="scientific">Lonsdalea quercina</name>
    <dbReference type="NCBI Taxonomy" id="71657"/>
    <lineage>
        <taxon>Bacteria</taxon>
        <taxon>Pseudomonadati</taxon>
        <taxon>Pseudomonadota</taxon>
        <taxon>Gammaproteobacteria</taxon>
        <taxon>Enterobacterales</taxon>
        <taxon>Pectobacteriaceae</taxon>
        <taxon>Lonsdalea</taxon>
    </lineage>
</organism>
<keyword evidence="4" id="KW-0479">Metal-binding</keyword>
<dbReference type="InterPro" id="IPR019999">
    <property type="entry name" value="Anth_synth_I-like"/>
</dbReference>